<accession>A0AAV4WSA3</accession>
<comment type="caution">
    <text evidence="1">The sequence shown here is derived from an EMBL/GenBank/DDBJ whole genome shotgun (WGS) entry which is preliminary data.</text>
</comment>
<reference evidence="1 2" key="1">
    <citation type="submission" date="2021-06" db="EMBL/GenBank/DDBJ databases">
        <title>Caerostris extrusa draft genome.</title>
        <authorList>
            <person name="Kono N."/>
            <person name="Arakawa K."/>
        </authorList>
    </citation>
    <scope>NUCLEOTIDE SEQUENCE [LARGE SCALE GENOMIC DNA]</scope>
</reference>
<dbReference type="AlphaFoldDB" id="A0AAV4WSA3"/>
<protein>
    <submittedName>
        <fullName evidence="1">Uncharacterized protein</fullName>
    </submittedName>
</protein>
<evidence type="ECO:0000313" key="2">
    <source>
        <dbReference type="Proteomes" id="UP001054945"/>
    </source>
</evidence>
<keyword evidence="2" id="KW-1185">Reference proteome</keyword>
<sequence>MDVQPKVQRRKSEVDITEAQVLKASGGQGANNLSKLYRYLDQVPKVQLEDQQSKFRFLTGWNVVGRFNKNSTWKSSMWFSSPPAEKNRRRIEGNMFNKVKSLTNEV</sequence>
<evidence type="ECO:0000313" key="1">
    <source>
        <dbReference type="EMBL" id="GIY85228.1"/>
    </source>
</evidence>
<proteinExistence type="predicted"/>
<gene>
    <name evidence="1" type="ORF">CEXT_90091</name>
</gene>
<dbReference type="EMBL" id="BPLR01016626">
    <property type="protein sequence ID" value="GIY85228.1"/>
    <property type="molecule type" value="Genomic_DNA"/>
</dbReference>
<dbReference type="Proteomes" id="UP001054945">
    <property type="component" value="Unassembled WGS sequence"/>
</dbReference>
<organism evidence="1 2">
    <name type="scientific">Caerostris extrusa</name>
    <name type="common">Bark spider</name>
    <name type="synonym">Caerostris bankana</name>
    <dbReference type="NCBI Taxonomy" id="172846"/>
    <lineage>
        <taxon>Eukaryota</taxon>
        <taxon>Metazoa</taxon>
        <taxon>Ecdysozoa</taxon>
        <taxon>Arthropoda</taxon>
        <taxon>Chelicerata</taxon>
        <taxon>Arachnida</taxon>
        <taxon>Araneae</taxon>
        <taxon>Araneomorphae</taxon>
        <taxon>Entelegynae</taxon>
        <taxon>Araneoidea</taxon>
        <taxon>Araneidae</taxon>
        <taxon>Caerostris</taxon>
    </lineage>
</organism>
<name>A0AAV4WSA3_CAEEX</name>